<evidence type="ECO:0000256" key="2">
    <source>
        <dbReference type="ARBA" id="ARBA00023125"/>
    </source>
</evidence>
<feature type="domain" description="Core-binding (CB)" evidence="6">
    <location>
        <begin position="21"/>
        <end position="112"/>
    </location>
</feature>
<accession>A0A6J4J3D7</accession>
<dbReference type="GO" id="GO:0006310">
    <property type="term" value="P:DNA recombination"/>
    <property type="evidence" value="ECO:0007669"/>
    <property type="project" value="UniProtKB-KW"/>
</dbReference>
<dbReference type="EMBL" id="CADCTC010000171">
    <property type="protein sequence ID" value="CAA9268415.1"/>
    <property type="molecule type" value="Genomic_DNA"/>
</dbReference>
<dbReference type="PROSITE" id="PS51898">
    <property type="entry name" value="TYR_RECOMBINASE"/>
    <property type="match status" value="1"/>
</dbReference>
<name>A0A6J4J3D7_9CHLR</name>
<evidence type="ECO:0000259" key="6">
    <source>
        <dbReference type="PROSITE" id="PS51900"/>
    </source>
</evidence>
<sequence>MASAAPPATRPAGRIEDGRRIPVGVARRGFEESLAGKSPRTAQGYGTGVDRFFDFLRESGVDPDLPSLCTEDLPPDAVERFYVWLVRRFGRAARTTHTTYLAGVRSFYRYLERHDWTPAGVTMERLKGNLREVMGRTPGYKTPRIDSGLPQVVLYVDSLPLPGGGDPAAKRKRLELLRDRALIRTLYCTAMRRAEVASLNRTDIQDGRTDQALITGKGEKERVVFFDEDTLGPIRAYLAARDDRFLPLFIRHDKGRGRPAPLGTNYRITTKTVWQIVKQYAAAVGVNASPHAFRHDKASVLLNQGAHLSEVQDILGHASPETTKKIYAHYETAHLREAFDRYSVPPEARVPTTR</sequence>
<dbReference type="GO" id="GO:0003677">
    <property type="term" value="F:DNA binding"/>
    <property type="evidence" value="ECO:0007669"/>
    <property type="project" value="UniProtKB-UniRule"/>
</dbReference>
<protein>
    <submittedName>
        <fullName evidence="7">Uncharacterized protein</fullName>
    </submittedName>
</protein>
<dbReference type="Pfam" id="PF00589">
    <property type="entry name" value="Phage_integrase"/>
    <property type="match status" value="1"/>
</dbReference>
<dbReference type="GO" id="GO:0015074">
    <property type="term" value="P:DNA integration"/>
    <property type="evidence" value="ECO:0007669"/>
    <property type="project" value="InterPro"/>
</dbReference>
<evidence type="ECO:0000256" key="4">
    <source>
        <dbReference type="PROSITE-ProRule" id="PRU01248"/>
    </source>
</evidence>
<keyword evidence="3" id="KW-0233">DNA recombination</keyword>
<dbReference type="InterPro" id="IPR002104">
    <property type="entry name" value="Integrase_catalytic"/>
</dbReference>
<proteinExistence type="inferred from homology"/>
<organism evidence="7">
    <name type="scientific">uncultured Chloroflexota bacterium</name>
    <dbReference type="NCBI Taxonomy" id="166587"/>
    <lineage>
        <taxon>Bacteria</taxon>
        <taxon>Bacillati</taxon>
        <taxon>Chloroflexota</taxon>
        <taxon>environmental samples</taxon>
    </lineage>
</organism>
<keyword evidence="2 4" id="KW-0238">DNA-binding</keyword>
<evidence type="ECO:0000256" key="3">
    <source>
        <dbReference type="ARBA" id="ARBA00023172"/>
    </source>
</evidence>
<dbReference type="InterPro" id="IPR050090">
    <property type="entry name" value="Tyrosine_recombinase_XerCD"/>
</dbReference>
<gene>
    <name evidence="7" type="ORF">AVDCRST_MAG77-3041</name>
</gene>
<evidence type="ECO:0000259" key="5">
    <source>
        <dbReference type="PROSITE" id="PS51898"/>
    </source>
</evidence>
<dbReference type="SUPFAM" id="SSF56349">
    <property type="entry name" value="DNA breaking-rejoining enzymes"/>
    <property type="match status" value="1"/>
</dbReference>
<dbReference type="Gene3D" id="1.10.150.130">
    <property type="match status" value="1"/>
</dbReference>
<reference evidence="7" key="1">
    <citation type="submission" date="2020-02" db="EMBL/GenBank/DDBJ databases">
        <authorList>
            <person name="Meier V. D."/>
        </authorList>
    </citation>
    <scope>NUCLEOTIDE SEQUENCE</scope>
    <source>
        <strain evidence="7">AVDCRST_MAG77</strain>
    </source>
</reference>
<evidence type="ECO:0000256" key="1">
    <source>
        <dbReference type="ARBA" id="ARBA00008857"/>
    </source>
</evidence>
<dbReference type="InterPro" id="IPR011010">
    <property type="entry name" value="DNA_brk_join_enz"/>
</dbReference>
<dbReference type="PANTHER" id="PTHR30349:SF41">
    <property type="entry name" value="INTEGRASE_RECOMBINASE PROTEIN MJ0367-RELATED"/>
    <property type="match status" value="1"/>
</dbReference>
<feature type="domain" description="Tyr recombinase" evidence="5">
    <location>
        <begin position="141"/>
        <end position="340"/>
    </location>
</feature>
<dbReference type="PANTHER" id="PTHR30349">
    <property type="entry name" value="PHAGE INTEGRASE-RELATED"/>
    <property type="match status" value="1"/>
</dbReference>
<dbReference type="InterPro" id="IPR044068">
    <property type="entry name" value="CB"/>
</dbReference>
<comment type="similarity">
    <text evidence="1">Belongs to the 'phage' integrase family.</text>
</comment>
<dbReference type="Gene3D" id="1.10.443.10">
    <property type="entry name" value="Intergrase catalytic core"/>
    <property type="match status" value="1"/>
</dbReference>
<evidence type="ECO:0000313" key="7">
    <source>
        <dbReference type="EMBL" id="CAA9268415.1"/>
    </source>
</evidence>
<dbReference type="AlphaFoldDB" id="A0A6J4J3D7"/>
<dbReference type="InterPro" id="IPR010998">
    <property type="entry name" value="Integrase_recombinase_N"/>
</dbReference>
<dbReference type="PROSITE" id="PS51900">
    <property type="entry name" value="CB"/>
    <property type="match status" value="1"/>
</dbReference>
<dbReference type="InterPro" id="IPR013762">
    <property type="entry name" value="Integrase-like_cat_sf"/>
</dbReference>